<sequence>MSQLKHDDNFKYIPNATTITNERLDMFPNVKFFFEMLVKDTKIESKHVGRSFQYDESVEKNRYFSAHGLFMDYFIRKHLSNQYNIKIKDMRTEIILENSDNYFIRTDEKLQNAIKEHYEIFKDSNSKAMDIIKSIKTVSQSHLIYFRYDLPKSDYTVNENNLREIIRYLERLPYSMVHLNPYLGCNYFNADADLIFDNDVIYEIKTSKFKSLTRDEFIIPSSKFYQTIIYGFGFYKATGIKVKRFKIYNPLLGDEYSIELDNIDFELFEKVLKRDVAIYSRYKDLIINEMIFDFSLFNEVKDEKKNLLHVDKKLMS</sequence>
<dbReference type="Proteomes" id="UP000037069">
    <property type="component" value="Unassembled WGS sequence"/>
</dbReference>
<dbReference type="EMBL" id="JRES01000186">
    <property type="protein sequence ID" value="KNC33511.1"/>
    <property type="molecule type" value="Genomic_DNA"/>
</dbReference>
<evidence type="ECO:0000313" key="2">
    <source>
        <dbReference type="Proteomes" id="UP000037069"/>
    </source>
</evidence>
<dbReference type="AlphaFoldDB" id="A0A0L0CMK6"/>
<protein>
    <submittedName>
        <fullName evidence="1">Uncharacterized protein</fullName>
    </submittedName>
</protein>
<name>A0A0L0CMK6_LUCCU</name>
<evidence type="ECO:0000313" key="1">
    <source>
        <dbReference type="EMBL" id="KNC33511.1"/>
    </source>
</evidence>
<proteinExistence type="predicted"/>
<keyword evidence="2" id="KW-1185">Reference proteome</keyword>
<comment type="caution">
    <text evidence="1">The sequence shown here is derived from an EMBL/GenBank/DDBJ whole genome shotgun (WGS) entry which is preliminary data.</text>
</comment>
<dbReference type="OrthoDB" id="8029221at2759"/>
<reference evidence="1 2" key="1">
    <citation type="journal article" date="2015" name="Nat. Commun.">
        <title>Lucilia cuprina genome unlocks parasitic fly biology to underpin future interventions.</title>
        <authorList>
            <person name="Anstead C.A."/>
            <person name="Korhonen P.K."/>
            <person name="Young N.D."/>
            <person name="Hall R.S."/>
            <person name="Jex A.R."/>
            <person name="Murali S.C."/>
            <person name="Hughes D.S."/>
            <person name="Lee S.F."/>
            <person name="Perry T."/>
            <person name="Stroehlein A.J."/>
            <person name="Ansell B.R."/>
            <person name="Breugelmans B."/>
            <person name="Hofmann A."/>
            <person name="Qu J."/>
            <person name="Dugan S."/>
            <person name="Lee S.L."/>
            <person name="Chao H."/>
            <person name="Dinh H."/>
            <person name="Han Y."/>
            <person name="Doddapaneni H.V."/>
            <person name="Worley K.C."/>
            <person name="Muzny D.M."/>
            <person name="Ioannidis P."/>
            <person name="Waterhouse R.M."/>
            <person name="Zdobnov E.M."/>
            <person name="James P.J."/>
            <person name="Bagnall N.H."/>
            <person name="Kotze A.C."/>
            <person name="Gibbs R.A."/>
            <person name="Richards S."/>
            <person name="Batterham P."/>
            <person name="Gasser R.B."/>
        </authorList>
    </citation>
    <scope>NUCLEOTIDE SEQUENCE [LARGE SCALE GENOMIC DNA]</scope>
    <source>
        <strain evidence="1 2">LS</strain>
        <tissue evidence="1">Full body</tissue>
    </source>
</reference>
<gene>
    <name evidence="1" type="ORF">FF38_05848</name>
</gene>
<accession>A0A0L0CMK6</accession>
<organism evidence="1 2">
    <name type="scientific">Lucilia cuprina</name>
    <name type="common">Green bottle fly</name>
    <name type="synonym">Australian sheep blowfly</name>
    <dbReference type="NCBI Taxonomy" id="7375"/>
    <lineage>
        <taxon>Eukaryota</taxon>
        <taxon>Metazoa</taxon>
        <taxon>Ecdysozoa</taxon>
        <taxon>Arthropoda</taxon>
        <taxon>Hexapoda</taxon>
        <taxon>Insecta</taxon>
        <taxon>Pterygota</taxon>
        <taxon>Neoptera</taxon>
        <taxon>Endopterygota</taxon>
        <taxon>Diptera</taxon>
        <taxon>Brachycera</taxon>
        <taxon>Muscomorpha</taxon>
        <taxon>Oestroidea</taxon>
        <taxon>Calliphoridae</taxon>
        <taxon>Luciliinae</taxon>
        <taxon>Lucilia</taxon>
    </lineage>
</organism>